<reference evidence="4" key="1">
    <citation type="journal article" date="2016" name="Nat. Commun.">
        <title>The Gonium pectorale genome demonstrates co-option of cell cycle regulation during the evolution of multicellularity.</title>
        <authorList>
            <person name="Hanschen E.R."/>
            <person name="Marriage T.N."/>
            <person name="Ferris P.J."/>
            <person name="Hamaji T."/>
            <person name="Toyoda A."/>
            <person name="Fujiyama A."/>
            <person name="Neme R."/>
            <person name="Noguchi H."/>
            <person name="Minakuchi Y."/>
            <person name="Suzuki M."/>
            <person name="Kawai-Toyooka H."/>
            <person name="Smith D.R."/>
            <person name="Sparks H."/>
            <person name="Anderson J."/>
            <person name="Bakaric R."/>
            <person name="Luria V."/>
            <person name="Karger A."/>
            <person name="Kirschner M.W."/>
            <person name="Durand P.M."/>
            <person name="Michod R.E."/>
            <person name="Nozaki H."/>
            <person name="Olson B.J."/>
        </authorList>
    </citation>
    <scope>NUCLEOTIDE SEQUENCE [LARGE SCALE GENOMIC DNA]</scope>
    <source>
        <strain evidence="4">NIES-2863</strain>
    </source>
</reference>
<feature type="transmembrane region" description="Helical" evidence="2">
    <location>
        <begin position="1336"/>
        <end position="1353"/>
    </location>
</feature>
<keyword evidence="2" id="KW-0472">Membrane</keyword>
<feature type="region of interest" description="Disordered" evidence="1">
    <location>
        <begin position="787"/>
        <end position="879"/>
    </location>
</feature>
<feature type="compositionally biased region" description="Low complexity" evidence="1">
    <location>
        <begin position="856"/>
        <end position="876"/>
    </location>
</feature>
<evidence type="ECO:0000313" key="3">
    <source>
        <dbReference type="EMBL" id="KXZ53055.1"/>
    </source>
</evidence>
<feature type="region of interest" description="Disordered" evidence="1">
    <location>
        <begin position="221"/>
        <end position="339"/>
    </location>
</feature>
<feature type="region of interest" description="Disordered" evidence="1">
    <location>
        <begin position="555"/>
        <end position="594"/>
    </location>
</feature>
<evidence type="ECO:0000256" key="2">
    <source>
        <dbReference type="SAM" id="Phobius"/>
    </source>
</evidence>
<evidence type="ECO:0000256" key="1">
    <source>
        <dbReference type="SAM" id="MobiDB-lite"/>
    </source>
</evidence>
<feature type="transmembrane region" description="Helical" evidence="2">
    <location>
        <begin position="1218"/>
        <end position="1236"/>
    </location>
</feature>
<comment type="caution">
    <text evidence="3">The sequence shown here is derived from an EMBL/GenBank/DDBJ whole genome shotgun (WGS) entry which is preliminary data.</text>
</comment>
<keyword evidence="4" id="KW-1185">Reference proteome</keyword>
<feature type="compositionally biased region" description="Basic and acidic residues" evidence="1">
    <location>
        <begin position="275"/>
        <end position="288"/>
    </location>
</feature>
<keyword evidence="2" id="KW-1133">Transmembrane helix</keyword>
<sequence length="1442" mass="142566">MPPGADFDRVAQALTAGAYRSIDAVMKDSASAGGGGGGAMGAAPQAAAGAGGGSAGGRWLGYTSRVNCLPGCVELVLRLQFDGPELDPEQLAEEMEALEAEFRRQIAASSAADGAASKGGVFPSSAAAERPVASGAGPWRFTLVSPVVWVHEFSEAAHLAPPPPAFDDTAVAAAPAAAPAPLAEGTVRRARAGIAGPGGRPIHAVPLLVYLEPPVLVAPPPYAPSTHNDAQPEAADAAPTDLSGPPTAHVAMQSRAANAAGTGTGTAAASGGFPEPDHGGTVARREAGGMRPSGSGQEGVPSELTRTSTIGSARLAARARSASDMPTLPSGEGGGAAAAGGVQTAVGVPSEPTLRSSRYSSADCSILFRHDWTGPRGGGAGGRGGGAGGHHGGGNSSSIWSSTQTSNRSSEFGAGAAASGALVSGAVASGATFAGVAGGGDAGGSGATTQSLLLAAASDLQHFQDSAVLQEVAAAASIPADTSTSGAVSLLPPSVLPWRLDTPESGGESGVSTPRQIGVSPFLHAASPAEPISGGAEVSAGDASLGLETPWLRAPAGAGVRGGESAAGSPSQPPARCHEGASGGSGRHRLEDSASDNAALPAAQPLAASAAAPAAVICPARMGEAGAAEALGTSSAAYSVASASNMSYDSGAANVSAEGWLLGLSRQPSGDGRSESAGFGALGSEDGSRYEGSLTLSRMRRQCSTPSLTSLRPTARQGLPDRAAGSSAGGQALVPQLAARRRSAIYDSADALAAAPARAAKLGTRQIERPGLRLQGFSTAAGRMAAASADGAAGQPTGSAAVPPAPEPQSAPTAASAPGDGAPPSATVYLELFVDPTGVSGSRQREQQRERDDDASTAGGDQASAASSGATSSGSPVSGGCGPFVEVRVAVKQHGAVVAEVERLRVGRQGASVSLNVAALEEGAASLVVLPARARQLAQGQGQEPPDASGSSQRAPMAAPFCMPLLVAPPEAAAELTQLLRRMEEEAASVMAALETAPTDPRVTRARAFSRHFVDLASDIVSLITGCAVIAAELDTLAAAAAERQEAGGAGGPDAAAMADTLADALGDLAAQGRALAAYLRAVDMPCTLQYILDRIRPTGVDLPLGEVPEAAAGGGGAADAQAPSPAAVSFTPRGDFSSTTTSSRWLSQTIPSSASDVSFPGYIIGSSVEGSVHGGSAHSAAAKATGAAALPAVLWGFPGQGSELRFAASLSRQVEPLLAALAAAAAALCLLRVVAMARYVARERRQPPSCAASGAAAQALASASCRELCAALLFPAAVTLPGVVWLAAAAAAGGGNGGQRLEQLVWLREALGCAAQALGLSILLFGGGHVTASPGFWFAWALLLLQPLLYAVRFRTRCCWVALDAAVLVAAAARGSLLGGSGTGGGGGLVQRLAAVGPVLMTSPSAASLALTAVVDWRWRRRFLAAERGAQHYPQRGASDG</sequence>
<dbReference type="EMBL" id="LSYV01000009">
    <property type="protein sequence ID" value="KXZ53055.1"/>
    <property type="molecule type" value="Genomic_DNA"/>
</dbReference>
<feature type="region of interest" description="Disordered" evidence="1">
    <location>
        <begin position="1112"/>
        <end position="1143"/>
    </location>
</feature>
<name>A0A150GT76_GONPE</name>
<dbReference type="Proteomes" id="UP000075714">
    <property type="component" value="Unassembled WGS sequence"/>
</dbReference>
<feature type="compositionally biased region" description="Low complexity" evidence="1">
    <location>
        <begin position="396"/>
        <end position="411"/>
    </location>
</feature>
<protein>
    <submittedName>
        <fullName evidence="3">Uncharacterized protein</fullName>
    </submittedName>
</protein>
<feature type="compositionally biased region" description="Low complexity" evidence="1">
    <location>
        <begin position="810"/>
        <end position="827"/>
    </location>
</feature>
<proteinExistence type="predicted"/>
<feature type="compositionally biased region" description="Low complexity" evidence="1">
    <location>
        <begin position="256"/>
        <end position="272"/>
    </location>
</feature>
<feature type="transmembrane region" description="Helical" evidence="2">
    <location>
        <begin position="1390"/>
        <end position="1416"/>
    </location>
</feature>
<accession>A0A150GT76</accession>
<keyword evidence="2" id="KW-0812">Transmembrane</keyword>
<dbReference type="OrthoDB" id="553332at2759"/>
<feature type="compositionally biased region" description="Low complexity" evidence="1">
    <location>
        <begin position="312"/>
        <end position="323"/>
    </location>
</feature>
<feature type="compositionally biased region" description="Gly residues" evidence="1">
    <location>
        <begin position="375"/>
        <end position="395"/>
    </location>
</feature>
<feature type="transmembrane region" description="Helical" evidence="2">
    <location>
        <begin position="1360"/>
        <end position="1378"/>
    </location>
</feature>
<feature type="compositionally biased region" description="Low complexity" evidence="1">
    <location>
        <begin position="1119"/>
        <end position="1128"/>
    </location>
</feature>
<organism evidence="3 4">
    <name type="scientific">Gonium pectorale</name>
    <name type="common">Green alga</name>
    <dbReference type="NCBI Taxonomy" id="33097"/>
    <lineage>
        <taxon>Eukaryota</taxon>
        <taxon>Viridiplantae</taxon>
        <taxon>Chlorophyta</taxon>
        <taxon>core chlorophytes</taxon>
        <taxon>Chlorophyceae</taxon>
        <taxon>CS clade</taxon>
        <taxon>Chlamydomonadales</taxon>
        <taxon>Volvocaceae</taxon>
        <taxon>Gonium</taxon>
    </lineage>
</organism>
<feature type="compositionally biased region" description="Polar residues" evidence="1">
    <location>
        <begin position="702"/>
        <end position="712"/>
    </location>
</feature>
<evidence type="ECO:0000313" key="4">
    <source>
        <dbReference type="Proteomes" id="UP000075714"/>
    </source>
</evidence>
<feature type="region of interest" description="Disordered" evidence="1">
    <location>
        <begin position="698"/>
        <end position="731"/>
    </location>
</feature>
<feature type="compositionally biased region" description="Basic and acidic residues" evidence="1">
    <location>
        <begin position="843"/>
        <end position="854"/>
    </location>
</feature>
<feature type="region of interest" description="Disordered" evidence="1">
    <location>
        <begin position="375"/>
        <end position="411"/>
    </location>
</feature>
<feature type="region of interest" description="Disordered" evidence="1">
    <location>
        <begin position="666"/>
        <end position="685"/>
    </location>
</feature>
<gene>
    <name evidence="3" type="ORF">GPECTOR_8g5</name>
</gene>